<evidence type="ECO:0000256" key="1">
    <source>
        <dbReference type="SAM" id="MobiDB-lite"/>
    </source>
</evidence>
<feature type="compositionally biased region" description="Basic and acidic residues" evidence="1">
    <location>
        <begin position="74"/>
        <end position="93"/>
    </location>
</feature>
<feature type="compositionally biased region" description="Basic and acidic residues" evidence="1">
    <location>
        <begin position="1"/>
        <end position="24"/>
    </location>
</feature>
<feature type="region of interest" description="Disordered" evidence="1">
    <location>
        <begin position="1"/>
        <end position="31"/>
    </location>
</feature>
<sequence>MSAEQHDREKPLRWRGKSGEKAVEEGPLSGVLRQNTRDLSVSTAVDAAVAVVGDSGPARAFPRSFPARLDHREHRVVTDRPAEEQRFAGHDPNEGDGAPTDIVERVHAVCGQRYAVVPDTGPGRRSHETSREIAAVVVGAP</sequence>
<organism evidence="2 3">
    <name type="scientific">Streptomyces taklimakanensis</name>
    <dbReference type="NCBI Taxonomy" id="2569853"/>
    <lineage>
        <taxon>Bacteria</taxon>
        <taxon>Bacillati</taxon>
        <taxon>Actinomycetota</taxon>
        <taxon>Actinomycetes</taxon>
        <taxon>Kitasatosporales</taxon>
        <taxon>Streptomycetaceae</taxon>
        <taxon>Streptomyces</taxon>
    </lineage>
</organism>
<proteinExistence type="predicted"/>
<feature type="region of interest" description="Disordered" evidence="1">
    <location>
        <begin position="118"/>
        <end position="141"/>
    </location>
</feature>
<reference evidence="2 3" key="1">
    <citation type="submission" date="2019-11" db="EMBL/GenBank/DDBJ databases">
        <authorList>
            <person name="Yuan L."/>
        </authorList>
    </citation>
    <scope>NUCLEOTIDE SEQUENCE [LARGE SCALE GENOMIC DNA]</scope>
    <source>
        <strain evidence="2 3">TRM43335</strain>
    </source>
</reference>
<feature type="region of interest" description="Disordered" evidence="1">
    <location>
        <begin position="74"/>
        <end position="99"/>
    </location>
</feature>
<evidence type="ECO:0000313" key="2">
    <source>
        <dbReference type="EMBL" id="MTE22080.1"/>
    </source>
</evidence>
<name>A0A6G2BIK8_9ACTN</name>
<comment type="caution">
    <text evidence="2">The sequence shown here is derived from an EMBL/GenBank/DDBJ whole genome shotgun (WGS) entry which is preliminary data.</text>
</comment>
<evidence type="ECO:0000313" key="3">
    <source>
        <dbReference type="Proteomes" id="UP000473014"/>
    </source>
</evidence>
<keyword evidence="3" id="KW-1185">Reference proteome</keyword>
<dbReference type="EMBL" id="WIXO01000001">
    <property type="protein sequence ID" value="MTE22080.1"/>
    <property type="molecule type" value="Genomic_DNA"/>
</dbReference>
<dbReference type="OrthoDB" id="4210192at2"/>
<dbReference type="RefSeq" id="WP_155072649.1">
    <property type="nucleotide sequence ID" value="NZ_WIXO01000001.1"/>
</dbReference>
<protein>
    <submittedName>
        <fullName evidence="2">Uncharacterized protein</fullName>
    </submittedName>
</protein>
<dbReference type="AlphaFoldDB" id="A0A6G2BIK8"/>
<accession>A0A6G2BIK8</accession>
<dbReference type="Proteomes" id="UP000473014">
    <property type="component" value="Unassembled WGS sequence"/>
</dbReference>
<gene>
    <name evidence="2" type="ORF">F0L17_23815</name>
</gene>